<dbReference type="SUPFAM" id="SSF55729">
    <property type="entry name" value="Acyl-CoA N-acyltransferases (Nat)"/>
    <property type="match status" value="1"/>
</dbReference>
<dbReference type="GO" id="GO:0008080">
    <property type="term" value="F:N-acetyltransferase activity"/>
    <property type="evidence" value="ECO:0007669"/>
    <property type="project" value="InterPro"/>
</dbReference>
<sequence>MDLAITFRIDPFPSNDEMNALWEWAWDDFVRKDFSVILARSLAHVGAYDGQRLIGFVNVAWDGGIHAFLLDTCVHPKFRRQGIATRLVKEAENLARDRGAFWLHVDFEARLTGFYRACGFTMTGAGLIKLQP</sequence>
<dbReference type="InterPro" id="IPR016181">
    <property type="entry name" value="Acyl_CoA_acyltransferase"/>
</dbReference>
<evidence type="ECO:0000259" key="3">
    <source>
        <dbReference type="PROSITE" id="PS51186"/>
    </source>
</evidence>
<reference evidence="4 5" key="1">
    <citation type="submission" date="2018-02" db="EMBL/GenBank/DDBJ databases">
        <title>The draft genome of Phyllobacterium myrsinacearum DSM5892.</title>
        <authorList>
            <person name="Li L."/>
            <person name="Liu L."/>
            <person name="Zhang X."/>
            <person name="Wang T."/>
        </authorList>
    </citation>
    <scope>NUCLEOTIDE SEQUENCE [LARGE SCALE GENOMIC DNA]</scope>
    <source>
        <strain evidence="4 5">DSM 5892</strain>
    </source>
</reference>
<keyword evidence="1 4" id="KW-0808">Transferase</keyword>
<dbReference type="Pfam" id="PF00583">
    <property type="entry name" value="Acetyltransf_1"/>
    <property type="match status" value="1"/>
</dbReference>
<dbReference type="OrthoDB" id="4549080at2"/>
<evidence type="ECO:0000313" key="5">
    <source>
        <dbReference type="Proteomes" id="UP000238563"/>
    </source>
</evidence>
<dbReference type="Proteomes" id="UP000238563">
    <property type="component" value="Unassembled WGS sequence"/>
</dbReference>
<keyword evidence="5" id="KW-1185">Reference proteome</keyword>
<accession>A0A2S9JKE6</accession>
<dbReference type="EMBL" id="PVBT01000003">
    <property type="protein sequence ID" value="PRD53586.1"/>
    <property type="molecule type" value="Genomic_DNA"/>
</dbReference>
<dbReference type="Gene3D" id="3.40.630.30">
    <property type="match status" value="1"/>
</dbReference>
<protein>
    <submittedName>
        <fullName evidence="4">GNAT family N-acetyltransferase</fullName>
    </submittedName>
</protein>
<evidence type="ECO:0000256" key="2">
    <source>
        <dbReference type="ARBA" id="ARBA00023315"/>
    </source>
</evidence>
<name>A0A2S9JKE6_9HYPH</name>
<organism evidence="4 5">
    <name type="scientific">Phyllobacterium myrsinacearum</name>
    <dbReference type="NCBI Taxonomy" id="28101"/>
    <lineage>
        <taxon>Bacteria</taxon>
        <taxon>Pseudomonadati</taxon>
        <taxon>Pseudomonadota</taxon>
        <taxon>Alphaproteobacteria</taxon>
        <taxon>Hyphomicrobiales</taxon>
        <taxon>Phyllobacteriaceae</taxon>
        <taxon>Phyllobacterium</taxon>
    </lineage>
</organism>
<keyword evidence="2" id="KW-0012">Acyltransferase</keyword>
<dbReference type="AlphaFoldDB" id="A0A2S9JKE6"/>
<dbReference type="PROSITE" id="PS51186">
    <property type="entry name" value="GNAT"/>
    <property type="match status" value="1"/>
</dbReference>
<proteinExistence type="predicted"/>
<dbReference type="RefSeq" id="WP_105734588.1">
    <property type="nucleotide sequence ID" value="NZ_PVBT01000003.1"/>
</dbReference>
<dbReference type="InterPro" id="IPR000182">
    <property type="entry name" value="GNAT_dom"/>
</dbReference>
<gene>
    <name evidence="4" type="ORF">C5750_11050</name>
</gene>
<dbReference type="CDD" id="cd04301">
    <property type="entry name" value="NAT_SF"/>
    <property type="match status" value="1"/>
</dbReference>
<feature type="domain" description="N-acetyltransferase" evidence="3">
    <location>
        <begin position="5"/>
        <end position="132"/>
    </location>
</feature>
<evidence type="ECO:0000256" key="1">
    <source>
        <dbReference type="ARBA" id="ARBA00022679"/>
    </source>
</evidence>
<dbReference type="PANTHER" id="PTHR43626:SF4">
    <property type="entry name" value="GCN5-RELATED N-ACETYLTRANSFERASE 2, CHLOROPLASTIC"/>
    <property type="match status" value="1"/>
</dbReference>
<dbReference type="PANTHER" id="PTHR43626">
    <property type="entry name" value="ACYL-COA N-ACYLTRANSFERASE"/>
    <property type="match status" value="1"/>
</dbReference>
<comment type="caution">
    <text evidence="4">The sequence shown here is derived from an EMBL/GenBank/DDBJ whole genome shotgun (WGS) entry which is preliminary data.</text>
</comment>
<dbReference type="InterPro" id="IPR045039">
    <property type="entry name" value="NSI-like"/>
</dbReference>
<dbReference type="GO" id="GO:0005737">
    <property type="term" value="C:cytoplasm"/>
    <property type="evidence" value="ECO:0007669"/>
    <property type="project" value="TreeGrafter"/>
</dbReference>
<evidence type="ECO:0000313" key="4">
    <source>
        <dbReference type="EMBL" id="PRD53586.1"/>
    </source>
</evidence>